<dbReference type="STRING" id="1448321.A0A317VQF5"/>
<protein>
    <submittedName>
        <fullName evidence="4">NAD(P)-binding protein</fullName>
    </submittedName>
</protein>
<proteinExistence type="inferred from homology"/>
<sequence length="343" mass="36875">MPATTHPEFNDQTEALEVAKAFASSIHGKTILITGVNPGGIGFATAEAFASQSPSHLILAGRTPSKLTASITALRTKHPATTYHALEVDLSNQASVRAAATTLLSWPDIPQINILINNAGIMNLPHRTLTAEGIELTFATNHVGHFLLTCLIMPKILAAAEAEAEAETEGNTTTTTRGATRIINVSALSASIAKMRWSDPTFAIKNKDLPVSEQPNYDILRQWGTPDPEERSYVPVEAYNQSKVANVLFSIGLTRRLLEKYGVLSLALHPGIIETELAREFSAEQTAALEQMWRVRYGSYRSLGAGAATSLVAALDPGLAVGVGERREGKENYGAFLVDCQNV</sequence>
<dbReference type="PANTHER" id="PTHR24320:SF283">
    <property type="entry name" value="RETINOL DEHYDROGENASE 11"/>
    <property type="match status" value="1"/>
</dbReference>
<evidence type="ECO:0000256" key="2">
    <source>
        <dbReference type="ARBA" id="ARBA00022857"/>
    </source>
</evidence>
<dbReference type="VEuPathDB" id="FungiDB:BO70DRAFT_381198"/>
<dbReference type="Gene3D" id="3.40.50.720">
    <property type="entry name" value="NAD(P)-binding Rossmann-like Domain"/>
    <property type="match status" value="1"/>
</dbReference>
<dbReference type="Proteomes" id="UP000247233">
    <property type="component" value="Unassembled WGS sequence"/>
</dbReference>
<keyword evidence="5" id="KW-1185">Reference proteome</keyword>
<name>A0A317VQF5_9EURO</name>
<dbReference type="GeneID" id="37067691"/>
<evidence type="ECO:0000256" key="3">
    <source>
        <dbReference type="ARBA" id="ARBA00023002"/>
    </source>
</evidence>
<dbReference type="AlphaFoldDB" id="A0A317VQF5"/>
<dbReference type="Pfam" id="PF00106">
    <property type="entry name" value="adh_short"/>
    <property type="match status" value="1"/>
</dbReference>
<dbReference type="PRINTS" id="PR00081">
    <property type="entry name" value="GDHRDH"/>
</dbReference>
<dbReference type="RefSeq" id="XP_025397487.1">
    <property type="nucleotide sequence ID" value="XM_025545454.1"/>
</dbReference>
<comment type="similarity">
    <text evidence="1">Belongs to the short-chain dehydrogenases/reductases (SDR) family.</text>
</comment>
<evidence type="ECO:0000313" key="4">
    <source>
        <dbReference type="EMBL" id="PWY75521.1"/>
    </source>
</evidence>
<dbReference type="OrthoDB" id="191139at2759"/>
<dbReference type="InterPro" id="IPR036291">
    <property type="entry name" value="NAD(P)-bd_dom_sf"/>
</dbReference>
<dbReference type="SUPFAM" id="SSF51735">
    <property type="entry name" value="NAD(P)-binding Rossmann-fold domains"/>
    <property type="match status" value="1"/>
</dbReference>
<keyword evidence="3" id="KW-0560">Oxidoreductase</keyword>
<dbReference type="GO" id="GO:0016491">
    <property type="term" value="F:oxidoreductase activity"/>
    <property type="evidence" value="ECO:0007669"/>
    <property type="project" value="UniProtKB-KW"/>
</dbReference>
<gene>
    <name evidence="4" type="ORF">BO70DRAFT_381198</name>
</gene>
<evidence type="ECO:0000313" key="5">
    <source>
        <dbReference type="Proteomes" id="UP000247233"/>
    </source>
</evidence>
<evidence type="ECO:0000256" key="1">
    <source>
        <dbReference type="ARBA" id="ARBA00006484"/>
    </source>
</evidence>
<dbReference type="EMBL" id="MSFL01000021">
    <property type="protein sequence ID" value="PWY75521.1"/>
    <property type="molecule type" value="Genomic_DNA"/>
</dbReference>
<dbReference type="InterPro" id="IPR002347">
    <property type="entry name" value="SDR_fam"/>
</dbReference>
<dbReference type="PANTHER" id="PTHR24320">
    <property type="entry name" value="RETINOL DEHYDROGENASE"/>
    <property type="match status" value="1"/>
</dbReference>
<comment type="caution">
    <text evidence="4">The sequence shown here is derived from an EMBL/GenBank/DDBJ whole genome shotgun (WGS) entry which is preliminary data.</text>
</comment>
<accession>A0A317VQF5</accession>
<keyword evidence="2" id="KW-0521">NADP</keyword>
<reference evidence="4 5" key="1">
    <citation type="submission" date="2016-12" db="EMBL/GenBank/DDBJ databases">
        <title>The genomes of Aspergillus section Nigri reveals drivers in fungal speciation.</title>
        <authorList>
            <consortium name="DOE Joint Genome Institute"/>
            <person name="Vesth T.C."/>
            <person name="Nybo J."/>
            <person name="Theobald S."/>
            <person name="Brandl J."/>
            <person name="Frisvad J.C."/>
            <person name="Nielsen K.F."/>
            <person name="Lyhne E.K."/>
            <person name="Kogle M.E."/>
            <person name="Kuo A."/>
            <person name="Riley R."/>
            <person name="Clum A."/>
            <person name="Nolan M."/>
            <person name="Lipzen A."/>
            <person name="Salamov A."/>
            <person name="Henrissat B."/>
            <person name="Wiebenga A."/>
            <person name="De Vries R.P."/>
            <person name="Grigoriev I.V."/>
            <person name="Mortensen U.H."/>
            <person name="Andersen M.R."/>
            <person name="Baker S.E."/>
        </authorList>
    </citation>
    <scope>NUCLEOTIDE SEQUENCE [LARGE SCALE GENOMIC DNA]</scope>
    <source>
        <strain evidence="4 5">CBS 117.55</strain>
    </source>
</reference>
<organism evidence="4 5">
    <name type="scientific">Aspergillus heteromorphus CBS 117.55</name>
    <dbReference type="NCBI Taxonomy" id="1448321"/>
    <lineage>
        <taxon>Eukaryota</taxon>
        <taxon>Fungi</taxon>
        <taxon>Dikarya</taxon>
        <taxon>Ascomycota</taxon>
        <taxon>Pezizomycotina</taxon>
        <taxon>Eurotiomycetes</taxon>
        <taxon>Eurotiomycetidae</taxon>
        <taxon>Eurotiales</taxon>
        <taxon>Aspergillaceae</taxon>
        <taxon>Aspergillus</taxon>
        <taxon>Aspergillus subgen. Circumdati</taxon>
    </lineage>
</organism>